<proteinExistence type="predicted"/>
<gene>
    <name evidence="2" type="ORF">LCGC14_3096580</name>
</gene>
<evidence type="ECO:0000313" key="2">
    <source>
        <dbReference type="EMBL" id="KKK53261.1"/>
    </source>
</evidence>
<accession>A0A0F8YZ55</accession>
<comment type="caution">
    <text evidence="2">The sequence shown here is derived from an EMBL/GenBank/DDBJ whole genome shotgun (WGS) entry which is preliminary data.</text>
</comment>
<feature type="non-terminal residue" evidence="2">
    <location>
        <position position="27"/>
    </location>
</feature>
<sequence>MEWQSFFIGMGAMFGLILVVFFLVPGR</sequence>
<dbReference type="AlphaFoldDB" id="A0A0F8YZ55"/>
<feature type="transmembrane region" description="Helical" evidence="1">
    <location>
        <begin position="6"/>
        <end position="24"/>
    </location>
</feature>
<protein>
    <submittedName>
        <fullName evidence="2">Uncharacterized protein</fullName>
    </submittedName>
</protein>
<name>A0A0F8YZ55_9ZZZZ</name>
<evidence type="ECO:0000256" key="1">
    <source>
        <dbReference type="SAM" id="Phobius"/>
    </source>
</evidence>
<keyword evidence="1" id="KW-0472">Membrane</keyword>
<dbReference type="EMBL" id="LAZR01066598">
    <property type="protein sequence ID" value="KKK53261.1"/>
    <property type="molecule type" value="Genomic_DNA"/>
</dbReference>
<keyword evidence="1" id="KW-1133">Transmembrane helix</keyword>
<keyword evidence="1" id="KW-0812">Transmembrane</keyword>
<reference evidence="2" key="1">
    <citation type="journal article" date="2015" name="Nature">
        <title>Complex archaea that bridge the gap between prokaryotes and eukaryotes.</title>
        <authorList>
            <person name="Spang A."/>
            <person name="Saw J.H."/>
            <person name="Jorgensen S.L."/>
            <person name="Zaremba-Niedzwiedzka K."/>
            <person name="Martijn J."/>
            <person name="Lind A.E."/>
            <person name="van Eijk R."/>
            <person name="Schleper C."/>
            <person name="Guy L."/>
            <person name="Ettema T.J."/>
        </authorList>
    </citation>
    <scope>NUCLEOTIDE SEQUENCE</scope>
</reference>
<organism evidence="2">
    <name type="scientific">marine sediment metagenome</name>
    <dbReference type="NCBI Taxonomy" id="412755"/>
    <lineage>
        <taxon>unclassified sequences</taxon>
        <taxon>metagenomes</taxon>
        <taxon>ecological metagenomes</taxon>
    </lineage>
</organism>